<gene>
    <name evidence="1" type="ORF">Tcan_11293</name>
</gene>
<dbReference type="Proteomes" id="UP000031036">
    <property type="component" value="Unassembled WGS sequence"/>
</dbReference>
<evidence type="ECO:0000313" key="2">
    <source>
        <dbReference type="Proteomes" id="UP000031036"/>
    </source>
</evidence>
<comment type="caution">
    <text evidence="1">The sequence shown here is derived from an EMBL/GenBank/DDBJ whole genome shotgun (WGS) entry which is preliminary data.</text>
</comment>
<name>A0A0B2UX93_TOXCA</name>
<protein>
    <submittedName>
        <fullName evidence="1">Uncharacterized protein</fullName>
    </submittedName>
</protein>
<organism evidence="1 2">
    <name type="scientific">Toxocara canis</name>
    <name type="common">Canine roundworm</name>
    <dbReference type="NCBI Taxonomy" id="6265"/>
    <lineage>
        <taxon>Eukaryota</taxon>
        <taxon>Metazoa</taxon>
        <taxon>Ecdysozoa</taxon>
        <taxon>Nematoda</taxon>
        <taxon>Chromadorea</taxon>
        <taxon>Rhabditida</taxon>
        <taxon>Spirurina</taxon>
        <taxon>Ascaridomorpha</taxon>
        <taxon>Ascaridoidea</taxon>
        <taxon>Toxocaridae</taxon>
        <taxon>Toxocara</taxon>
    </lineage>
</organism>
<keyword evidence="2" id="KW-1185">Reference proteome</keyword>
<sequence length="96" mass="10480">MNHLNDNSFIALADLGCWKMRRALLWITQSGGPGPEMNHLNDNSFIALADLGCWKMRRALLWITQSGGPGQSSIGVLMTSPIVIQSSTLRAGLWLG</sequence>
<accession>A0A0B2UX93</accession>
<dbReference type="EMBL" id="JPKZ01003048">
    <property type="protein sequence ID" value="KHN73819.1"/>
    <property type="molecule type" value="Genomic_DNA"/>
</dbReference>
<proteinExistence type="predicted"/>
<evidence type="ECO:0000313" key="1">
    <source>
        <dbReference type="EMBL" id="KHN73819.1"/>
    </source>
</evidence>
<reference evidence="1 2" key="1">
    <citation type="submission" date="2014-11" db="EMBL/GenBank/DDBJ databases">
        <title>Genetic blueprint of the zoonotic pathogen Toxocara canis.</title>
        <authorList>
            <person name="Zhu X.-Q."/>
            <person name="Korhonen P.K."/>
            <person name="Cai H."/>
            <person name="Young N.D."/>
            <person name="Nejsum P."/>
            <person name="von Samson-Himmelstjerna G."/>
            <person name="Boag P.R."/>
            <person name="Tan P."/>
            <person name="Li Q."/>
            <person name="Min J."/>
            <person name="Yang Y."/>
            <person name="Wang X."/>
            <person name="Fang X."/>
            <person name="Hall R.S."/>
            <person name="Hofmann A."/>
            <person name="Sternberg P.W."/>
            <person name="Jex A.R."/>
            <person name="Gasser R.B."/>
        </authorList>
    </citation>
    <scope>NUCLEOTIDE SEQUENCE [LARGE SCALE GENOMIC DNA]</scope>
    <source>
        <strain evidence="1">PN_DK_2014</strain>
    </source>
</reference>
<dbReference type="AlphaFoldDB" id="A0A0B2UX93"/>